<dbReference type="PANTHER" id="PTHR16092">
    <property type="entry name" value="SEC3/SYNTAXIN-RELATED"/>
    <property type="match status" value="1"/>
</dbReference>
<dbReference type="STRING" id="299467.A0A443S811"/>
<dbReference type="OrthoDB" id="27109at2759"/>
<dbReference type="InterPro" id="IPR048628">
    <property type="entry name" value="Sec3_C"/>
</dbReference>
<name>A0A443S811_9ACAR</name>
<keyword evidence="3" id="KW-1185">Reference proteome</keyword>
<dbReference type="VEuPathDB" id="VectorBase:LDEU008340"/>
<evidence type="ECO:0000259" key="1">
    <source>
        <dbReference type="Pfam" id="PF20654"/>
    </source>
</evidence>
<dbReference type="GO" id="GO:0006893">
    <property type="term" value="P:Golgi to plasma membrane transport"/>
    <property type="evidence" value="ECO:0007669"/>
    <property type="project" value="TreeGrafter"/>
</dbReference>
<dbReference type="Pfam" id="PF20654">
    <property type="entry name" value="Sec3_C-term"/>
    <property type="match status" value="1"/>
</dbReference>
<dbReference type="GO" id="GO:0006887">
    <property type="term" value="P:exocytosis"/>
    <property type="evidence" value="ECO:0007669"/>
    <property type="project" value="TreeGrafter"/>
</dbReference>
<dbReference type="EMBL" id="NCKV01006037">
    <property type="protein sequence ID" value="RWS23699.1"/>
    <property type="molecule type" value="Genomic_DNA"/>
</dbReference>
<protein>
    <submittedName>
        <fullName evidence="2">Exocyst complex component sec3-like protein</fullName>
    </submittedName>
</protein>
<dbReference type="PANTHER" id="PTHR16092:SF14">
    <property type="entry name" value="EXOCYST COMPLEX COMPONENT 1 ISOFORM X1"/>
    <property type="match status" value="1"/>
</dbReference>
<dbReference type="GO" id="GO:0005886">
    <property type="term" value="C:plasma membrane"/>
    <property type="evidence" value="ECO:0007669"/>
    <property type="project" value="TreeGrafter"/>
</dbReference>
<feature type="non-terminal residue" evidence="2">
    <location>
        <position position="1"/>
    </location>
</feature>
<dbReference type="Proteomes" id="UP000288716">
    <property type="component" value="Unassembled WGS sequence"/>
</dbReference>
<dbReference type="GO" id="GO:0000145">
    <property type="term" value="C:exocyst"/>
    <property type="evidence" value="ECO:0007669"/>
    <property type="project" value="TreeGrafter"/>
</dbReference>
<evidence type="ECO:0000313" key="2">
    <source>
        <dbReference type="EMBL" id="RWS23699.1"/>
    </source>
</evidence>
<evidence type="ECO:0000313" key="3">
    <source>
        <dbReference type="Proteomes" id="UP000288716"/>
    </source>
</evidence>
<comment type="caution">
    <text evidence="2">The sequence shown here is derived from an EMBL/GenBank/DDBJ whole genome shotgun (WGS) entry which is preliminary data.</text>
</comment>
<organism evidence="2 3">
    <name type="scientific">Leptotrombidium deliense</name>
    <dbReference type="NCBI Taxonomy" id="299467"/>
    <lineage>
        <taxon>Eukaryota</taxon>
        <taxon>Metazoa</taxon>
        <taxon>Ecdysozoa</taxon>
        <taxon>Arthropoda</taxon>
        <taxon>Chelicerata</taxon>
        <taxon>Arachnida</taxon>
        <taxon>Acari</taxon>
        <taxon>Acariformes</taxon>
        <taxon>Trombidiformes</taxon>
        <taxon>Prostigmata</taxon>
        <taxon>Anystina</taxon>
        <taxon>Parasitengona</taxon>
        <taxon>Trombiculoidea</taxon>
        <taxon>Trombiculidae</taxon>
        <taxon>Leptotrombidium</taxon>
    </lineage>
</organism>
<dbReference type="GO" id="GO:0005546">
    <property type="term" value="F:phosphatidylinositol-4,5-bisphosphate binding"/>
    <property type="evidence" value="ECO:0007669"/>
    <property type="project" value="TreeGrafter"/>
</dbReference>
<reference evidence="2 3" key="1">
    <citation type="journal article" date="2018" name="Gigascience">
        <title>Genomes of trombidid mites reveal novel predicted allergens and laterally-transferred genes associated with secondary metabolism.</title>
        <authorList>
            <person name="Dong X."/>
            <person name="Chaisiri K."/>
            <person name="Xia D."/>
            <person name="Armstrong S.D."/>
            <person name="Fang Y."/>
            <person name="Donnelly M.J."/>
            <person name="Kadowaki T."/>
            <person name="McGarry J.W."/>
            <person name="Darby A.C."/>
            <person name="Makepeace B.L."/>
        </authorList>
    </citation>
    <scope>NUCLEOTIDE SEQUENCE [LARGE SCALE GENOMIC DNA]</scope>
    <source>
        <strain evidence="2">UoL-UT</strain>
    </source>
</reference>
<feature type="domain" description="Exocyst complex component Sec3 C-terminal" evidence="1">
    <location>
        <begin position="4"/>
        <end position="248"/>
    </location>
</feature>
<gene>
    <name evidence="2" type="ORF">B4U80_01748</name>
</gene>
<sequence>DAGSFLAKTYGSILILVKRNFDKFMQSQVQAIEETKAPKKPKCGVFPFIKKFEQFAKQAESVFKISSSRRTDIDRWYVVLLRSMFDTINRLSDTHHKSPPEMVRLENYHYLHDVLCTLKIACLENEKKEAKQRYNEALKDYVARYFGRPLEKLNMFFEGVQLKVAQGVKEEEVSYQMAFSKQELRKVINTCSLKDIKKGLEEMYRKVEKHTCETDSTLVQVTQLCFIDAFNELFANFQIYDMIERCYPDANITLSFTVADVLSVFSDIAQ</sequence>
<proteinExistence type="predicted"/>
<dbReference type="AlphaFoldDB" id="A0A443S811"/>
<accession>A0A443S811</accession>